<name>A0A6P7GK78_DIAVI</name>
<dbReference type="InterPro" id="IPR013087">
    <property type="entry name" value="Znf_C2H2_type"/>
</dbReference>
<keyword evidence="1" id="KW-0479">Metal-binding</keyword>
<dbReference type="OrthoDB" id="6764673at2759"/>
<dbReference type="InterPro" id="IPR006612">
    <property type="entry name" value="THAP_Znf"/>
</dbReference>
<sequence>MGRLCAVPHCYTGYKRKSTEKISLYKVPDDDFFLTKWQEAIAREDRPITPKDYVCEKHFTEDDIIRKRIRKDVVEEYQRPKLRQDAIPSIFPELPEFILKMTKKRRKIVEGATTTNNTNATSMNKINEENEDIKPDIKIEPEAVNEFERTNTFEAEINTDEIEIKEEIDCEPTNESEEIEEMDSSGIKLYQCDTCNYRTKFSHNLRTHKIKHLSGEDAYMTCEYCSFKSKWETTYINHMKTKHGVILKELFKCPFCKFKTKNKNFLIKHCEKQHEDQDQTYSNLIYDSQQTKSQPSMNVHVFTHVNSESQQESDVNDACEEDRESNSIVTPDKPNVVQTPDIQEPTRKSVKNNTEIKKGTKDSKLNSKTKTSKKVMFNCTRCPYKSHSQSLLDYHILKHQASANKIPLNCKKCSYTTFTQEELNNHWKSAFHCDQCPYASEDESDYFNHTINHIDTSVGADEYNVDPIKEEKQDPEEEVLPNVQDFCMVTIKEERQNLLDE</sequence>
<dbReference type="InParanoid" id="A0A6P7GK78"/>
<feature type="compositionally biased region" description="Acidic residues" evidence="7">
    <location>
        <begin position="314"/>
        <end position="323"/>
    </location>
</feature>
<accession>A0A6P7GK78</accession>
<dbReference type="InterPro" id="IPR038441">
    <property type="entry name" value="THAP_Znf_sf"/>
</dbReference>
<proteinExistence type="predicted"/>
<dbReference type="Proteomes" id="UP001652700">
    <property type="component" value="Unplaced"/>
</dbReference>
<feature type="domain" description="THAP-type" evidence="8">
    <location>
        <begin position="1"/>
        <end position="91"/>
    </location>
</feature>
<dbReference type="PANTHER" id="PTHR24403">
    <property type="entry name" value="ZINC FINGER PROTEIN"/>
    <property type="match status" value="1"/>
</dbReference>
<gene>
    <name evidence="11" type="primary">LOC114339189</name>
</gene>
<evidence type="ECO:0000256" key="3">
    <source>
        <dbReference type="ARBA" id="ARBA00022771"/>
    </source>
</evidence>
<reference evidence="9" key="2">
    <citation type="submission" date="2025-05" db="UniProtKB">
        <authorList>
            <consortium name="EnsemblMetazoa"/>
        </authorList>
    </citation>
    <scope>IDENTIFICATION</scope>
</reference>
<dbReference type="RefSeq" id="XP_028145618.1">
    <property type="nucleotide sequence ID" value="XM_028289817.1"/>
</dbReference>
<evidence type="ECO:0000313" key="10">
    <source>
        <dbReference type="Proteomes" id="UP001652700"/>
    </source>
</evidence>
<dbReference type="SMART" id="SM00692">
    <property type="entry name" value="DM3"/>
    <property type="match status" value="1"/>
</dbReference>
<evidence type="ECO:0000259" key="8">
    <source>
        <dbReference type="PROSITE" id="PS50950"/>
    </source>
</evidence>
<reference evidence="11" key="1">
    <citation type="submission" date="2025-04" db="UniProtKB">
        <authorList>
            <consortium name="RefSeq"/>
        </authorList>
    </citation>
    <scope>IDENTIFICATION</scope>
    <source>
        <tissue evidence="11">Whole insect</tissue>
    </source>
</reference>
<dbReference type="EnsemblMetazoa" id="XM_028289817.2">
    <property type="protein sequence ID" value="XP_028145618.1"/>
    <property type="gene ID" value="LOC114339189"/>
</dbReference>
<evidence type="ECO:0000256" key="5">
    <source>
        <dbReference type="ARBA" id="ARBA00023125"/>
    </source>
</evidence>
<dbReference type="SMART" id="SM00980">
    <property type="entry name" value="THAP"/>
    <property type="match status" value="1"/>
</dbReference>
<evidence type="ECO:0000256" key="4">
    <source>
        <dbReference type="ARBA" id="ARBA00022833"/>
    </source>
</evidence>
<dbReference type="PROSITE" id="PS50950">
    <property type="entry name" value="ZF_THAP"/>
    <property type="match status" value="1"/>
</dbReference>
<keyword evidence="4" id="KW-0862">Zinc</keyword>
<dbReference type="Gene3D" id="3.30.160.60">
    <property type="entry name" value="Classic Zinc Finger"/>
    <property type="match status" value="2"/>
</dbReference>
<dbReference type="InterPro" id="IPR050688">
    <property type="entry name" value="Zinc_finger/UBP_domain"/>
</dbReference>
<evidence type="ECO:0000313" key="11">
    <source>
        <dbReference type="RefSeq" id="XP_028145618.1"/>
    </source>
</evidence>
<evidence type="ECO:0000256" key="2">
    <source>
        <dbReference type="ARBA" id="ARBA00022737"/>
    </source>
</evidence>
<dbReference type="GO" id="GO:0008270">
    <property type="term" value="F:zinc ion binding"/>
    <property type="evidence" value="ECO:0007669"/>
    <property type="project" value="UniProtKB-KW"/>
</dbReference>
<dbReference type="Gene3D" id="6.20.210.20">
    <property type="entry name" value="THAP domain"/>
    <property type="match status" value="1"/>
</dbReference>
<dbReference type="KEGG" id="dvv:114339189"/>
<evidence type="ECO:0000256" key="1">
    <source>
        <dbReference type="ARBA" id="ARBA00022723"/>
    </source>
</evidence>
<dbReference type="GO" id="GO:0003677">
    <property type="term" value="F:DNA binding"/>
    <property type="evidence" value="ECO:0007669"/>
    <property type="project" value="UniProtKB-UniRule"/>
</dbReference>
<keyword evidence="5 6" id="KW-0238">DNA-binding</keyword>
<evidence type="ECO:0000256" key="7">
    <source>
        <dbReference type="SAM" id="MobiDB-lite"/>
    </source>
</evidence>
<dbReference type="SMART" id="SM00355">
    <property type="entry name" value="ZnF_C2H2"/>
    <property type="match status" value="6"/>
</dbReference>
<feature type="region of interest" description="Disordered" evidence="7">
    <location>
        <begin position="307"/>
        <end position="367"/>
    </location>
</feature>
<dbReference type="PANTHER" id="PTHR24403:SF67">
    <property type="entry name" value="FI01116P-RELATED"/>
    <property type="match status" value="1"/>
</dbReference>
<keyword evidence="3 6" id="KW-0863">Zinc-finger</keyword>
<dbReference type="GO" id="GO:0005634">
    <property type="term" value="C:nucleus"/>
    <property type="evidence" value="ECO:0007669"/>
    <property type="project" value="TreeGrafter"/>
</dbReference>
<dbReference type="GO" id="GO:0045944">
    <property type="term" value="P:positive regulation of transcription by RNA polymerase II"/>
    <property type="evidence" value="ECO:0007669"/>
    <property type="project" value="TreeGrafter"/>
</dbReference>
<organism evidence="11">
    <name type="scientific">Diabrotica virgifera virgifera</name>
    <name type="common">western corn rootworm</name>
    <dbReference type="NCBI Taxonomy" id="50390"/>
    <lineage>
        <taxon>Eukaryota</taxon>
        <taxon>Metazoa</taxon>
        <taxon>Ecdysozoa</taxon>
        <taxon>Arthropoda</taxon>
        <taxon>Hexapoda</taxon>
        <taxon>Insecta</taxon>
        <taxon>Pterygota</taxon>
        <taxon>Neoptera</taxon>
        <taxon>Endopterygota</taxon>
        <taxon>Coleoptera</taxon>
        <taxon>Polyphaga</taxon>
        <taxon>Cucujiformia</taxon>
        <taxon>Chrysomeloidea</taxon>
        <taxon>Chrysomelidae</taxon>
        <taxon>Galerucinae</taxon>
        <taxon>Diabroticina</taxon>
        <taxon>Diabroticites</taxon>
        <taxon>Diabrotica</taxon>
    </lineage>
</organism>
<feature type="compositionally biased region" description="Basic and acidic residues" evidence="7">
    <location>
        <begin position="354"/>
        <end position="365"/>
    </location>
</feature>
<dbReference type="Pfam" id="PF05485">
    <property type="entry name" value="THAP"/>
    <property type="match status" value="1"/>
</dbReference>
<keyword evidence="2" id="KW-0677">Repeat</keyword>
<dbReference type="SUPFAM" id="SSF57716">
    <property type="entry name" value="Glucocorticoid receptor-like (DNA-binding domain)"/>
    <property type="match status" value="1"/>
</dbReference>
<evidence type="ECO:0000313" key="9">
    <source>
        <dbReference type="EnsemblMetazoa" id="XP_028145618.1"/>
    </source>
</evidence>
<dbReference type="AlphaFoldDB" id="A0A6P7GK78"/>
<evidence type="ECO:0000256" key="6">
    <source>
        <dbReference type="PROSITE-ProRule" id="PRU00309"/>
    </source>
</evidence>
<protein>
    <submittedName>
        <fullName evidence="11">Zinc finger protein 254-like isoform X1</fullName>
    </submittedName>
</protein>
<dbReference type="GeneID" id="114339189"/>
<keyword evidence="10" id="KW-1185">Reference proteome</keyword>